<dbReference type="RefSeq" id="WP_378048358.1">
    <property type="nucleotide sequence ID" value="NZ_JBHSXE010000001.1"/>
</dbReference>
<feature type="transmembrane region" description="Helical" evidence="6">
    <location>
        <begin position="234"/>
        <end position="263"/>
    </location>
</feature>
<dbReference type="Proteomes" id="UP001596380">
    <property type="component" value="Unassembled WGS sequence"/>
</dbReference>
<feature type="transmembrane region" description="Helical" evidence="6">
    <location>
        <begin position="48"/>
        <end position="67"/>
    </location>
</feature>
<comment type="subcellular location">
    <subcellularLocation>
        <location evidence="1">Cell membrane</location>
        <topology evidence="1">Multi-pass membrane protein</topology>
    </subcellularLocation>
</comment>
<keyword evidence="5 6" id="KW-0472">Membrane</keyword>
<keyword evidence="8" id="KW-1185">Reference proteome</keyword>
<evidence type="ECO:0000256" key="3">
    <source>
        <dbReference type="ARBA" id="ARBA00022692"/>
    </source>
</evidence>
<dbReference type="PANTHER" id="PTHR30086">
    <property type="entry name" value="ARGININE EXPORTER PROTEIN ARGO"/>
    <property type="match status" value="1"/>
</dbReference>
<reference evidence="8" key="1">
    <citation type="journal article" date="2019" name="Int. J. Syst. Evol. Microbiol.">
        <title>The Global Catalogue of Microorganisms (GCM) 10K type strain sequencing project: providing services to taxonomists for standard genome sequencing and annotation.</title>
        <authorList>
            <consortium name="The Broad Institute Genomics Platform"/>
            <consortium name="The Broad Institute Genome Sequencing Center for Infectious Disease"/>
            <person name="Wu L."/>
            <person name="Ma J."/>
        </authorList>
    </citation>
    <scope>NUCLEOTIDE SEQUENCE [LARGE SCALE GENOMIC DNA]</scope>
    <source>
        <strain evidence="8">JCM 3369</strain>
    </source>
</reference>
<dbReference type="InterPro" id="IPR001123">
    <property type="entry name" value="LeuE-type"/>
</dbReference>
<keyword evidence="3 6" id="KW-0812">Transmembrane</keyword>
<evidence type="ECO:0000256" key="6">
    <source>
        <dbReference type="SAM" id="Phobius"/>
    </source>
</evidence>
<keyword evidence="2" id="KW-1003">Cell membrane</keyword>
<comment type="caution">
    <text evidence="7">The sequence shown here is derived from an EMBL/GenBank/DDBJ whole genome shotgun (WGS) entry which is preliminary data.</text>
</comment>
<feature type="transmembrane region" description="Helical" evidence="6">
    <location>
        <begin position="73"/>
        <end position="91"/>
    </location>
</feature>
<feature type="transmembrane region" description="Helical" evidence="6">
    <location>
        <begin position="6"/>
        <end position="27"/>
    </location>
</feature>
<evidence type="ECO:0000256" key="2">
    <source>
        <dbReference type="ARBA" id="ARBA00022475"/>
    </source>
</evidence>
<organism evidence="7 8">
    <name type="scientific">Actinomadura yumaensis</name>
    <dbReference type="NCBI Taxonomy" id="111807"/>
    <lineage>
        <taxon>Bacteria</taxon>
        <taxon>Bacillati</taxon>
        <taxon>Actinomycetota</taxon>
        <taxon>Actinomycetes</taxon>
        <taxon>Streptosporangiales</taxon>
        <taxon>Thermomonosporaceae</taxon>
        <taxon>Actinomadura</taxon>
    </lineage>
</organism>
<dbReference type="EMBL" id="JBHSXS010000048">
    <property type="protein sequence ID" value="MFC6886097.1"/>
    <property type="molecule type" value="Genomic_DNA"/>
</dbReference>
<dbReference type="PANTHER" id="PTHR30086:SF20">
    <property type="entry name" value="ARGININE EXPORTER PROTEIN ARGO-RELATED"/>
    <property type="match status" value="1"/>
</dbReference>
<keyword evidence="4 6" id="KW-1133">Transmembrane helix</keyword>
<accession>A0ABW2CW87</accession>
<evidence type="ECO:0000313" key="8">
    <source>
        <dbReference type="Proteomes" id="UP001596380"/>
    </source>
</evidence>
<evidence type="ECO:0000256" key="4">
    <source>
        <dbReference type="ARBA" id="ARBA00022989"/>
    </source>
</evidence>
<gene>
    <name evidence="7" type="ORF">ACFQKB_40505</name>
</gene>
<proteinExistence type="predicted"/>
<dbReference type="Pfam" id="PF01810">
    <property type="entry name" value="LysE"/>
    <property type="match status" value="2"/>
</dbReference>
<evidence type="ECO:0000256" key="1">
    <source>
        <dbReference type="ARBA" id="ARBA00004651"/>
    </source>
</evidence>
<name>A0ABW2CW87_9ACTN</name>
<feature type="transmembrane region" description="Helical" evidence="6">
    <location>
        <begin position="207"/>
        <end position="228"/>
    </location>
</feature>
<protein>
    <submittedName>
        <fullName evidence="7">LysE family translocator</fullName>
    </submittedName>
</protein>
<sequence length="296" mass="29655">MLGTLIAFVGAAVLIAVAPGPSTVVIMRQSLRSGRRAGLATVLGNETGVLAWGVAAAVGLSALLSASRLAYDGFRIAGAVVLVWFGVRALREARRGGPGGRAWWSGWFGLSGRSRGDAGAGAAGVEGEVDGAGGAAGAGGAERPQVLGGPGDAAALEAAGAARDAVGVDAARDAGNAGDAAGPDAAGVGVGGVGEGASLWRSFRLGLITNFANPKAGVFAVSFLPQFVPPGWPVLATLVALSVLWALIDLLWYAVVVWLVGAARRLVERPIVRRRLEQVSGVVLVGLGVRLAAESR</sequence>
<evidence type="ECO:0000256" key="5">
    <source>
        <dbReference type="ARBA" id="ARBA00023136"/>
    </source>
</evidence>
<evidence type="ECO:0000313" key="7">
    <source>
        <dbReference type="EMBL" id="MFC6886097.1"/>
    </source>
</evidence>